<name>A9BDS0_PROM4</name>
<dbReference type="eggNOG" id="COG0497">
    <property type="taxonomic scope" value="Bacteria"/>
</dbReference>
<evidence type="ECO:0000256" key="9">
    <source>
        <dbReference type="PIRNR" id="PIRNR003128"/>
    </source>
</evidence>
<comment type="function">
    <text evidence="1 9">May be involved in recombinational repair of damaged DNA.</text>
</comment>
<dbReference type="PIRSF" id="PIRSF003128">
    <property type="entry name" value="RecN"/>
    <property type="match status" value="1"/>
</dbReference>
<evidence type="ECO:0000256" key="1">
    <source>
        <dbReference type="ARBA" id="ARBA00003618"/>
    </source>
</evidence>
<evidence type="ECO:0000259" key="11">
    <source>
        <dbReference type="SMART" id="SM00382"/>
    </source>
</evidence>
<evidence type="ECO:0000313" key="13">
    <source>
        <dbReference type="Proteomes" id="UP000000788"/>
    </source>
</evidence>
<dbReference type="STRING" id="93059.P9211_18511"/>
<dbReference type="HOGENOM" id="CLU_018297_3_1_3"/>
<dbReference type="GO" id="GO:0009432">
    <property type="term" value="P:SOS response"/>
    <property type="evidence" value="ECO:0007669"/>
    <property type="project" value="TreeGrafter"/>
</dbReference>
<evidence type="ECO:0000313" key="12">
    <source>
        <dbReference type="EMBL" id="ABX09782.1"/>
    </source>
</evidence>
<keyword evidence="5 9" id="KW-0227">DNA damage</keyword>
<evidence type="ECO:0000256" key="3">
    <source>
        <dbReference type="ARBA" id="ARBA00021315"/>
    </source>
</evidence>
<dbReference type="InterPro" id="IPR027417">
    <property type="entry name" value="P-loop_NTPase"/>
</dbReference>
<dbReference type="PANTHER" id="PTHR11059:SF0">
    <property type="entry name" value="DNA REPAIR PROTEIN RECN"/>
    <property type="match status" value="1"/>
</dbReference>
<dbReference type="SUPFAM" id="SSF52540">
    <property type="entry name" value="P-loop containing nucleoside triphosphate hydrolases"/>
    <property type="match status" value="1"/>
</dbReference>
<dbReference type="InterPro" id="IPR004604">
    <property type="entry name" value="DNA_recomb/repair_RecN"/>
</dbReference>
<protein>
    <recommendedName>
        <fullName evidence="3 9">DNA repair protein RecN</fullName>
    </recommendedName>
    <alternativeName>
        <fullName evidence="8 9">Recombination protein N</fullName>
    </alternativeName>
</protein>
<sequence>MVTLIAVLAKLRIKNIGLIDSLELSFQKGFTVFTGETGAGKSILLDAIDLLLGGNPVTNSSRILSVDSDFCSIEGFFKPNSLVNSWLKKNNFNFEKNELSISREWKLTDGKWKSRFQLNCQVVSRQYILGLRPFLADLTAQGSANKLSSLTNQLKWIDKLGANEIDNALSKVKLHWNEWKLLSDKLTRARSEYENIQNNYRKMQNTLEELEMAGINDPSEDLNLKQEEDRLVHGVRLQESLCLLFNSLKESMDNSPTALDSLSLSVRELKCITELDNSLRPQLDQVLDLYTNLQVLINDLDQYYSLLESDPNQLNKIQERRVFLKDLKSKYNRDLQQLILYREQLRESLNNEAPDIALELLEQHEKNARIQRDKSNADLSQLRRKVANNFEITLIEHMQLLGLSTASFQVQINSTLPSDNGSDQVNFLFSANPGQPLSPLVEIASGGEISRFLLALKAILAQVDGSSILIFDEIDTGVSGRVSSAVANLLKEISLCRQVFCVTHQPLIAAVADHHFSISKVLINGSNRSKVHQLKAFQERQAELAELAGGDFAEASIYAASLLEKKAA</sequence>
<reference evidence="12 13" key="1">
    <citation type="journal article" date="2007" name="PLoS Genet.">
        <title>Patterns and implications of gene gain and loss in the evolution of Prochlorococcus.</title>
        <authorList>
            <person name="Kettler G.C."/>
            <person name="Martiny A.C."/>
            <person name="Huang K."/>
            <person name="Zucker J."/>
            <person name="Coleman M.L."/>
            <person name="Rodrigue S."/>
            <person name="Chen F."/>
            <person name="Lapidus A."/>
            <person name="Ferriera S."/>
            <person name="Johnson J."/>
            <person name="Steglich C."/>
            <person name="Church G.M."/>
            <person name="Richardson P."/>
            <person name="Chisholm S.W."/>
        </authorList>
    </citation>
    <scope>NUCLEOTIDE SEQUENCE [LARGE SCALE GENOMIC DNA]</scope>
    <source>
        <strain evidence="13">MIT 9211</strain>
    </source>
</reference>
<evidence type="ECO:0000256" key="2">
    <source>
        <dbReference type="ARBA" id="ARBA00009441"/>
    </source>
</evidence>
<keyword evidence="10" id="KW-0175">Coiled coil</keyword>
<dbReference type="CDD" id="cd03241">
    <property type="entry name" value="ABC_RecN"/>
    <property type="match status" value="1"/>
</dbReference>
<feature type="domain" description="AAA+ ATPase" evidence="11">
    <location>
        <begin position="27"/>
        <end position="526"/>
    </location>
</feature>
<dbReference type="Pfam" id="PF02463">
    <property type="entry name" value="SMC_N"/>
    <property type="match status" value="1"/>
</dbReference>
<evidence type="ECO:0000256" key="4">
    <source>
        <dbReference type="ARBA" id="ARBA00022741"/>
    </source>
</evidence>
<dbReference type="GO" id="GO:0006281">
    <property type="term" value="P:DNA repair"/>
    <property type="evidence" value="ECO:0007669"/>
    <property type="project" value="UniProtKB-KW"/>
</dbReference>
<evidence type="ECO:0000256" key="7">
    <source>
        <dbReference type="ARBA" id="ARBA00023204"/>
    </source>
</evidence>
<comment type="similarity">
    <text evidence="2 9">Belongs to the RecN family.</text>
</comment>
<dbReference type="AlphaFoldDB" id="A9BDS0"/>
<dbReference type="GO" id="GO:0006310">
    <property type="term" value="P:DNA recombination"/>
    <property type="evidence" value="ECO:0007669"/>
    <property type="project" value="InterPro"/>
</dbReference>
<dbReference type="InterPro" id="IPR003593">
    <property type="entry name" value="AAA+_ATPase"/>
</dbReference>
<evidence type="ECO:0000256" key="6">
    <source>
        <dbReference type="ARBA" id="ARBA00022840"/>
    </source>
</evidence>
<dbReference type="NCBIfam" id="TIGR00634">
    <property type="entry name" value="recN"/>
    <property type="match status" value="1"/>
</dbReference>
<evidence type="ECO:0000256" key="10">
    <source>
        <dbReference type="SAM" id="Coils"/>
    </source>
</evidence>
<dbReference type="Proteomes" id="UP000000788">
    <property type="component" value="Chromosome"/>
</dbReference>
<dbReference type="PANTHER" id="PTHR11059">
    <property type="entry name" value="DNA REPAIR PROTEIN RECN"/>
    <property type="match status" value="1"/>
</dbReference>
<accession>A9BDS0</accession>
<dbReference type="EMBL" id="CP000878">
    <property type="protein sequence ID" value="ABX09782.1"/>
    <property type="molecule type" value="Genomic_DNA"/>
</dbReference>
<dbReference type="SMART" id="SM00382">
    <property type="entry name" value="AAA"/>
    <property type="match status" value="1"/>
</dbReference>
<keyword evidence="6" id="KW-0067">ATP-binding</keyword>
<dbReference type="InterPro" id="IPR003395">
    <property type="entry name" value="RecF/RecN/SMC_N"/>
</dbReference>
<organism evidence="12 13">
    <name type="scientific">Prochlorococcus marinus (strain MIT 9211)</name>
    <dbReference type="NCBI Taxonomy" id="93059"/>
    <lineage>
        <taxon>Bacteria</taxon>
        <taxon>Bacillati</taxon>
        <taxon>Cyanobacteriota</taxon>
        <taxon>Cyanophyceae</taxon>
        <taxon>Synechococcales</taxon>
        <taxon>Prochlorococcaceae</taxon>
        <taxon>Prochlorococcus</taxon>
    </lineage>
</organism>
<feature type="coiled-coil region" evidence="10">
    <location>
        <begin position="186"/>
        <end position="213"/>
    </location>
</feature>
<dbReference type="KEGG" id="pmj:P9211_18511"/>
<gene>
    <name evidence="12" type="primary">recN</name>
    <name evidence="12" type="ordered locus">P9211_18511</name>
</gene>
<dbReference type="GO" id="GO:0043590">
    <property type="term" value="C:bacterial nucleoid"/>
    <property type="evidence" value="ECO:0007669"/>
    <property type="project" value="TreeGrafter"/>
</dbReference>
<dbReference type="GO" id="GO:0005524">
    <property type="term" value="F:ATP binding"/>
    <property type="evidence" value="ECO:0007669"/>
    <property type="project" value="UniProtKB-KW"/>
</dbReference>
<evidence type="ECO:0000256" key="5">
    <source>
        <dbReference type="ARBA" id="ARBA00022763"/>
    </source>
</evidence>
<proteinExistence type="inferred from homology"/>
<dbReference type="Gene3D" id="3.40.50.300">
    <property type="entry name" value="P-loop containing nucleotide triphosphate hydrolases"/>
    <property type="match status" value="2"/>
</dbReference>
<keyword evidence="7 9" id="KW-0234">DNA repair</keyword>
<keyword evidence="13" id="KW-1185">Reference proteome</keyword>
<evidence type="ECO:0000256" key="8">
    <source>
        <dbReference type="ARBA" id="ARBA00033408"/>
    </source>
</evidence>
<keyword evidence="4" id="KW-0547">Nucleotide-binding</keyword>